<dbReference type="RefSeq" id="WP_100117091.1">
    <property type="nucleotide sequence ID" value="NZ_MEIV01000053.1"/>
</dbReference>
<gene>
    <name evidence="1" type="ORF">BHC47_06125</name>
</gene>
<reference evidence="1 2" key="1">
    <citation type="journal article" date="2017" name="MBio">
        <title>Type VI secretion-mediated competition in the bee gut microbiome.</title>
        <authorList>
            <person name="Steele M.I."/>
            <person name="Kwong W.K."/>
            <person name="Powell J.E."/>
            <person name="Whiteley M."/>
            <person name="Moran N.A."/>
        </authorList>
    </citation>
    <scope>NUCLEOTIDE SEQUENCE [LARGE SCALE GENOMIC DNA]</scope>
    <source>
        <strain evidence="1 2">PEB0171</strain>
    </source>
</reference>
<dbReference type="AlphaFoldDB" id="A0A2N9Y3M7"/>
<comment type="caution">
    <text evidence="1">The sequence shown here is derived from an EMBL/GenBank/DDBJ whole genome shotgun (WGS) entry which is preliminary data.</text>
</comment>
<evidence type="ECO:0000313" key="2">
    <source>
        <dbReference type="Proteomes" id="UP000231094"/>
    </source>
</evidence>
<organism evidence="1 2">
    <name type="scientific">Snodgrassella alvi</name>
    <dbReference type="NCBI Taxonomy" id="1196083"/>
    <lineage>
        <taxon>Bacteria</taxon>
        <taxon>Pseudomonadati</taxon>
        <taxon>Pseudomonadota</taxon>
        <taxon>Betaproteobacteria</taxon>
        <taxon>Neisseriales</taxon>
        <taxon>Neisseriaceae</taxon>
        <taxon>Snodgrassella</taxon>
    </lineage>
</organism>
<dbReference type="EMBL" id="MEIV01000053">
    <property type="protein sequence ID" value="PIT62064.1"/>
    <property type="molecule type" value="Genomic_DNA"/>
</dbReference>
<sequence length="264" mass="29629">MEAKEEEFIVTQEWIEKVGAYKDGFQAFKQHFPNGGEALEVLKQCEKFNYRDLGEWLVDLLPITYPPLELNNLIGNLFYPNDVHIKDDISTQEFFYIKGSLKVDGKLTVKKYGEVSTNKDFINADEIDLGEYAYLYSQIKANRISLRNSAHIFGNTKANVIKVNGGYLHGDVDADEIINHSGEIQGYVKTIKIENINGGVIKGNINTIKIKNINGGQIHGDVDADEIINDGGLIRGDVNTFTIENINGGWVAGKITYKRSDEHK</sequence>
<dbReference type="Proteomes" id="UP000231094">
    <property type="component" value="Unassembled WGS sequence"/>
</dbReference>
<protein>
    <submittedName>
        <fullName evidence="1">Uncharacterized protein</fullName>
    </submittedName>
</protein>
<accession>A0A2N9Y3M7</accession>
<name>A0A2N9Y3M7_9NEIS</name>
<proteinExistence type="predicted"/>
<evidence type="ECO:0000313" key="1">
    <source>
        <dbReference type="EMBL" id="PIT62064.1"/>
    </source>
</evidence>